<feature type="transmembrane region" description="Helical" evidence="6">
    <location>
        <begin position="160"/>
        <end position="179"/>
    </location>
</feature>
<dbReference type="AlphaFoldDB" id="M1YHK9"/>
<feature type="transmembrane region" description="Helical" evidence="6">
    <location>
        <begin position="199"/>
        <end position="219"/>
    </location>
</feature>
<keyword evidence="2 6" id="KW-1003">Cell membrane</keyword>
<dbReference type="EMBL" id="CAQJ01000022">
    <property type="protein sequence ID" value="CCQ89970.1"/>
    <property type="molecule type" value="Genomic_DNA"/>
</dbReference>
<accession>M1YHK9</accession>
<dbReference type="InParanoid" id="M1YHK9"/>
<feature type="transmembrane region" description="Helical" evidence="6">
    <location>
        <begin position="7"/>
        <end position="27"/>
    </location>
</feature>
<dbReference type="Proteomes" id="UP000011704">
    <property type="component" value="Unassembled WGS sequence"/>
</dbReference>
<dbReference type="InterPro" id="IPR015414">
    <property type="entry name" value="TMEM64"/>
</dbReference>
<reference evidence="8 9" key="1">
    <citation type="journal article" date="2013" name="Front. Microbiol.">
        <title>The genome of Nitrospina gracilis illuminates the metabolism and evolution of the major marine nitrite oxidizer.</title>
        <authorList>
            <person name="Luecker S."/>
            <person name="Nowka B."/>
            <person name="Rattei T."/>
            <person name="Spieck E."/>
            <person name="and Daims H."/>
        </authorList>
    </citation>
    <scope>NUCLEOTIDE SEQUENCE [LARGE SCALE GENOMIC DNA]</scope>
    <source>
        <strain evidence="8 9">3/211</strain>
    </source>
</reference>
<comment type="subcellular location">
    <subcellularLocation>
        <location evidence="1 6">Cell membrane</location>
        <topology evidence="1 6">Multi-pass membrane protein</topology>
    </subcellularLocation>
</comment>
<dbReference type="RefSeq" id="WP_005006947.1">
    <property type="nucleotide sequence ID" value="NZ_HG422173.1"/>
</dbReference>
<evidence type="ECO:0000256" key="5">
    <source>
        <dbReference type="ARBA" id="ARBA00023136"/>
    </source>
</evidence>
<name>M1YHK9_NITG3</name>
<feature type="transmembrane region" description="Helical" evidence="6">
    <location>
        <begin position="47"/>
        <end position="80"/>
    </location>
</feature>
<keyword evidence="4 6" id="KW-1133">Transmembrane helix</keyword>
<evidence type="ECO:0000259" key="7">
    <source>
        <dbReference type="Pfam" id="PF09335"/>
    </source>
</evidence>
<keyword evidence="9" id="KW-1185">Reference proteome</keyword>
<feature type="domain" description="VTT" evidence="7">
    <location>
        <begin position="69"/>
        <end position="183"/>
    </location>
</feature>
<evidence type="ECO:0000313" key="8">
    <source>
        <dbReference type="EMBL" id="CCQ89970.1"/>
    </source>
</evidence>
<evidence type="ECO:0000313" key="9">
    <source>
        <dbReference type="Proteomes" id="UP000011704"/>
    </source>
</evidence>
<proteinExistence type="inferred from homology"/>
<dbReference type="STRING" id="1266370.NITGR_20005"/>
<gene>
    <name evidence="8" type="ORF">NITGR_20005</name>
</gene>
<evidence type="ECO:0000256" key="6">
    <source>
        <dbReference type="RuleBase" id="RU366058"/>
    </source>
</evidence>
<dbReference type="Pfam" id="PF09335">
    <property type="entry name" value="VTT_dom"/>
    <property type="match status" value="1"/>
</dbReference>
<keyword evidence="5 6" id="KW-0472">Membrane</keyword>
<protein>
    <recommendedName>
        <fullName evidence="6">TVP38/TMEM64 family membrane protein</fullName>
    </recommendedName>
</protein>
<dbReference type="OrthoDB" id="9779114at2"/>
<comment type="caution">
    <text evidence="8">The sequence shown here is derived from an EMBL/GenBank/DDBJ whole genome shotgun (WGS) entry which is preliminary data.</text>
</comment>
<evidence type="ECO:0000256" key="4">
    <source>
        <dbReference type="ARBA" id="ARBA00022989"/>
    </source>
</evidence>
<feature type="transmembrane region" description="Helical" evidence="6">
    <location>
        <begin position="87"/>
        <end position="108"/>
    </location>
</feature>
<evidence type="ECO:0000256" key="2">
    <source>
        <dbReference type="ARBA" id="ARBA00022475"/>
    </source>
</evidence>
<dbReference type="InterPro" id="IPR032816">
    <property type="entry name" value="VTT_dom"/>
</dbReference>
<evidence type="ECO:0000256" key="3">
    <source>
        <dbReference type="ARBA" id="ARBA00022692"/>
    </source>
</evidence>
<organism evidence="8 9">
    <name type="scientific">Nitrospina gracilis (strain 3/211)</name>
    <dbReference type="NCBI Taxonomy" id="1266370"/>
    <lineage>
        <taxon>Bacteria</taxon>
        <taxon>Pseudomonadati</taxon>
        <taxon>Nitrospinota/Tectimicrobiota group</taxon>
        <taxon>Nitrospinota</taxon>
        <taxon>Nitrospinia</taxon>
        <taxon>Nitrospinales</taxon>
        <taxon>Nitrospinaceae</taxon>
        <taxon>Nitrospina</taxon>
    </lineage>
</organism>
<dbReference type="PANTHER" id="PTHR12677">
    <property type="entry name" value="GOLGI APPARATUS MEMBRANE PROTEIN TVP38-RELATED"/>
    <property type="match status" value="1"/>
</dbReference>
<keyword evidence="3 6" id="KW-0812">Transmembrane</keyword>
<dbReference type="GO" id="GO:0005886">
    <property type="term" value="C:plasma membrane"/>
    <property type="evidence" value="ECO:0007669"/>
    <property type="project" value="UniProtKB-SubCell"/>
</dbReference>
<dbReference type="PANTHER" id="PTHR12677:SF59">
    <property type="entry name" value="GOLGI APPARATUS MEMBRANE PROTEIN TVP38-RELATED"/>
    <property type="match status" value="1"/>
</dbReference>
<sequence length="249" mass="27762">MKKKITVLLVFVLAIAAFYVFDLGRFLSLESLKTHRDQLDAFYKANTWSMILGFVGVYIVTVALSLPGATILTLTAGAIFGAWTGTLIVNVGATVGATLAFLVARFLLQDWVEKKFGDRIKTFNDGFSNNALGYILFLRLVPLFPFFLINLVSGLTRVRLGTYFFGTMFGIMPGSFVYANAGANLASIDKLGDIASQEVLGSFALLGLFALIPTLYKQFKGKRICRRKRRKPKAPTTRRIRNFSLWPWF</sequence>
<dbReference type="HOGENOM" id="CLU_038944_7_0_0"/>
<feature type="transmembrane region" description="Helical" evidence="6">
    <location>
        <begin position="131"/>
        <end position="153"/>
    </location>
</feature>
<evidence type="ECO:0000256" key="1">
    <source>
        <dbReference type="ARBA" id="ARBA00004651"/>
    </source>
</evidence>
<comment type="similarity">
    <text evidence="6">Belongs to the TVP38/TMEM64 family.</text>
</comment>